<feature type="binding site" evidence="8">
    <location>
        <position position="8"/>
    </location>
    <ligand>
        <name>a divalent metal cation</name>
        <dbReference type="ChEBI" id="CHEBI:60240"/>
    </ligand>
</feature>
<dbReference type="AlphaFoldDB" id="A0A939BQ92"/>
<dbReference type="InterPro" id="IPR003526">
    <property type="entry name" value="MECDP_synthase"/>
</dbReference>
<dbReference type="InterPro" id="IPR020555">
    <property type="entry name" value="MECDP_synthase_CS"/>
</dbReference>
<evidence type="ECO:0000256" key="2">
    <source>
        <dbReference type="ARBA" id="ARBA00004709"/>
    </source>
</evidence>
<dbReference type="PANTHER" id="PTHR43181">
    <property type="entry name" value="2-C-METHYL-D-ERYTHRITOL 2,4-CYCLODIPHOSPHATE SYNTHASE, CHLOROPLASTIC"/>
    <property type="match status" value="1"/>
</dbReference>
<feature type="binding site" evidence="8">
    <location>
        <begin position="34"/>
        <end position="35"/>
    </location>
    <ligand>
        <name>4-CDP-2-C-methyl-D-erythritol 2-phosphate</name>
        <dbReference type="ChEBI" id="CHEBI:57919"/>
    </ligand>
</feature>
<feature type="binding site" evidence="8">
    <location>
        <begin position="8"/>
        <end position="10"/>
    </location>
    <ligand>
        <name>4-CDP-2-C-methyl-D-erythritol 2-phosphate</name>
        <dbReference type="ChEBI" id="CHEBI:57919"/>
    </ligand>
</feature>
<evidence type="ECO:0000256" key="1">
    <source>
        <dbReference type="ARBA" id="ARBA00000200"/>
    </source>
</evidence>
<accession>A0A939BQ92</accession>
<feature type="binding site" evidence="8">
    <location>
        <begin position="132"/>
        <end position="135"/>
    </location>
    <ligand>
        <name>4-CDP-2-C-methyl-D-erythritol 2-phosphate</name>
        <dbReference type="ChEBI" id="CHEBI:57919"/>
    </ligand>
</feature>
<sequence length="157" mass="16873">MLTGIGYDVHRLEEGEDLVLGGVEIDYKVGLLGHSDADVLLHAVADALLGAMGEGDIGRHFPDDDPQYKGVSSLILLEEVYKLVKEKDLKLNNIDAVIIAQKPKLAPYIKIMEKNIAKVLQLDLNRVNLKATTTERLGFVGAGEGIAAQAVASIEGV</sequence>
<name>A0A939BQ92_9FIRM</name>
<feature type="site" description="Transition state stabilizer" evidence="8">
    <location>
        <position position="34"/>
    </location>
</feature>
<evidence type="ECO:0000256" key="8">
    <source>
        <dbReference type="HAMAP-Rule" id="MF_00107"/>
    </source>
</evidence>
<dbReference type="GO" id="GO:0046872">
    <property type="term" value="F:metal ion binding"/>
    <property type="evidence" value="ECO:0007669"/>
    <property type="project" value="UniProtKB-KW"/>
</dbReference>
<keyword evidence="5 8" id="KW-0479">Metal-binding</keyword>
<comment type="caution">
    <text evidence="8">Lacks conserved residue(s) required for the propagation of feature annotation.</text>
</comment>
<evidence type="ECO:0000256" key="6">
    <source>
        <dbReference type="ARBA" id="ARBA00023229"/>
    </source>
</evidence>
<feature type="binding site" evidence="8">
    <location>
        <position position="42"/>
    </location>
    <ligand>
        <name>a divalent metal cation</name>
        <dbReference type="ChEBI" id="CHEBI:60240"/>
    </ligand>
</feature>
<dbReference type="EMBL" id="JAFBDQ010000018">
    <property type="protein sequence ID" value="MBM7557858.1"/>
    <property type="molecule type" value="Genomic_DNA"/>
</dbReference>
<feature type="binding site" evidence="8">
    <location>
        <position position="139"/>
    </location>
    <ligand>
        <name>4-CDP-2-C-methyl-D-erythritol 2-phosphate</name>
        <dbReference type="ChEBI" id="CHEBI:57919"/>
    </ligand>
</feature>
<dbReference type="NCBIfam" id="TIGR00151">
    <property type="entry name" value="ispF"/>
    <property type="match status" value="1"/>
</dbReference>
<dbReference type="Gene3D" id="3.30.1330.50">
    <property type="entry name" value="2-C-methyl-D-erythritol 2,4-cyclodiphosphate synthase"/>
    <property type="match status" value="1"/>
</dbReference>
<protein>
    <recommendedName>
        <fullName evidence="4 8">2-C-methyl-D-erythritol 2,4-cyclodiphosphate synthase</fullName>
        <shortName evidence="8">MECDP-synthase</shortName>
        <shortName evidence="8">MECPP-synthase</shortName>
        <shortName evidence="8">MECPS</shortName>
        <ecNumber evidence="4 8">4.6.1.12</ecNumber>
    </recommendedName>
</protein>
<keyword evidence="7 8" id="KW-0456">Lyase</keyword>
<comment type="pathway">
    <text evidence="2 8">Isoprenoid biosynthesis; isopentenyl diphosphate biosynthesis via DXP pathway; isopentenyl diphosphate from 1-deoxy-D-xylulose 5-phosphate: step 4/6.</text>
</comment>
<evidence type="ECO:0000313" key="11">
    <source>
        <dbReference type="EMBL" id="MBM7557858.1"/>
    </source>
</evidence>
<dbReference type="InterPro" id="IPR036571">
    <property type="entry name" value="MECDP_synthase_sf"/>
</dbReference>
<feature type="binding site" evidence="8">
    <location>
        <position position="10"/>
    </location>
    <ligand>
        <name>a divalent metal cation</name>
        <dbReference type="ChEBI" id="CHEBI:60240"/>
    </ligand>
</feature>
<evidence type="ECO:0000313" key="12">
    <source>
        <dbReference type="Proteomes" id="UP000774000"/>
    </source>
</evidence>
<dbReference type="RefSeq" id="WP_239551249.1">
    <property type="nucleotide sequence ID" value="NZ_JAFBDQ010000018.1"/>
</dbReference>
<feature type="binding site" evidence="8">
    <location>
        <begin position="61"/>
        <end position="65"/>
    </location>
    <ligand>
        <name>4-CDP-2-C-methyl-D-erythritol 2-phosphate</name>
        <dbReference type="ChEBI" id="CHEBI:57919"/>
    </ligand>
</feature>
<comment type="cofactor">
    <cofactor evidence="8">
        <name>a divalent metal cation</name>
        <dbReference type="ChEBI" id="CHEBI:60240"/>
    </cofactor>
    <text evidence="8">Binds 1 divalent metal cation per subunit.</text>
</comment>
<comment type="similarity">
    <text evidence="3 8 9">Belongs to the IspF family.</text>
</comment>
<dbReference type="SUPFAM" id="SSF69765">
    <property type="entry name" value="IpsF-like"/>
    <property type="match status" value="1"/>
</dbReference>
<gene>
    <name evidence="8" type="primary">ispF</name>
    <name evidence="11" type="ORF">JOC47_002724</name>
</gene>
<proteinExistence type="inferred from homology"/>
<dbReference type="Proteomes" id="UP000774000">
    <property type="component" value="Unassembled WGS sequence"/>
</dbReference>
<evidence type="ECO:0000256" key="3">
    <source>
        <dbReference type="ARBA" id="ARBA00008480"/>
    </source>
</evidence>
<dbReference type="GO" id="GO:0008685">
    <property type="term" value="F:2-C-methyl-D-erythritol 2,4-cyclodiphosphate synthase activity"/>
    <property type="evidence" value="ECO:0007669"/>
    <property type="project" value="UniProtKB-UniRule"/>
</dbReference>
<keyword evidence="6 8" id="KW-0414">Isoprene biosynthesis</keyword>
<comment type="function">
    <text evidence="8">Involved in the biosynthesis of isopentenyl diphosphate (IPP) and dimethylallyl diphosphate (DMAPP), two major building blocks of isoprenoid compounds. Catalyzes the conversion of 4-diphosphocytidyl-2-C-methyl-D-erythritol 2-phosphate (CDP-ME2P) to 2-C-methyl-D-erythritol 2,4-cyclodiphosphate (ME-CPP) with a corresponding release of cytidine 5-monophosphate (CMP).</text>
</comment>
<reference evidence="11" key="1">
    <citation type="submission" date="2021-01" db="EMBL/GenBank/DDBJ databases">
        <title>Genomic Encyclopedia of Type Strains, Phase IV (KMG-IV): sequencing the most valuable type-strain genomes for metagenomic binning, comparative biology and taxonomic classification.</title>
        <authorList>
            <person name="Goeker M."/>
        </authorList>
    </citation>
    <scope>NUCLEOTIDE SEQUENCE</scope>
    <source>
        <strain evidence="11">DSM 23230</strain>
    </source>
</reference>
<feature type="site" description="Transition state stabilizer" evidence="8">
    <location>
        <position position="133"/>
    </location>
</feature>
<dbReference type="FunFam" id="3.30.1330.50:FF:000001">
    <property type="entry name" value="2-C-methyl-D-erythritol 2,4-cyclodiphosphate synthase"/>
    <property type="match status" value="1"/>
</dbReference>
<evidence type="ECO:0000256" key="5">
    <source>
        <dbReference type="ARBA" id="ARBA00022723"/>
    </source>
</evidence>
<comment type="caution">
    <text evidence="11">The sequence shown here is derived from an EMBL/GenBank/DDBJ whole genome shotgun (WGS) entry which is preliminary data.</text>
</comment>
<comment type="subunit">
    <text evidence="8">Homotrimer.</text>
</comment>
<evidence type="ECO:0000259" key="10">
    <source>
        <dbReference type="Pfam" id="PF02542"/>
    </source>
</evidence>
<organism evidence="11 12">
    <name type="scientific">Halanaerobacter jeridensis</name>
    <dbReference type="NCBI Taxonomy" id="706427"/>
    <lineage>
        <taxon>Bacteria</taxon>
        <taxon>Bacillati</taxon>
        <taxon>Bacillota</taxon>
        <taxon>Clostridia</taxon>
        <taxon>Halanaerobiales</taxon>
        <taxon>Halobacteroidaceae</taxon>
        <taxon>Halanaerobacter</taxon>
    </lineage>
</organism>
<evidence type="ECO:0000256" key="7">
    <source>
        <dbReference type="ARBA" id="ARBA00023239"/>
    </source>
</evidence>
<dbReference type="GO" id="GO:0019288">
    <property type="term" value="P:isopentenyl diphosphate biosynthetic process, methylerythritol 4-phosphate pathway"/>
    <property type="evidence" value="ECO:0007669"/>
    <property type="project" value="UniProtKB-UniRule"/>
</dbReference>
<dbReference type="PANTHER" id="PTHR43181:SF1">
    <property type="entry name" value="2-C-METHYL-D-ERYTHRITOL 2,4-CYCLODIPHOSPHATE SYNTHASE, CHLOROPLASTIC"/>
    <property type="match status" value="1"/>
</dbReference>
<comment type="catalytic activity">
    <reaction evidence="1 8 9">
        <text>4-CDP-2-C-methyl-D-erythritol 2-phosphate = 2-C-methyl-D-erythritol 2,4-cyclic diphosphate + CMP</text>
        <dbReference type="Rhea" id="RHEA:23864"/>
        <dbReference type="ChEBI" id="CHEBI:57919"/>
        <dbReference type="ChEBI" id="CHEBI:58483"/>
        <dbReference type="ChEBI" id="CHEBI:60377"/>
        <dbReference type="EC" id="4.6.1.12"/>
    </reaction>
</comment>
<dbReference type="PROSITE" id="PS01350">
    <property type="entry name" value="ISPF"/>
    <property type="match status" value="1"/>
</dbReference>
<evidence type="ECO:0000256" key="9">
    <source>
        <dbReference type="RuleBase" id="RU004395"/>
    </source>
</evidence>
<dbReference type="EC" id="4.6.1.12" evidence="4 8"/>
<dbReference type="HAMAP" id="MF_00107">
    <property type="entry name" value="IspF"/>
    <property type="match status" value="1"/>
</dbReference>
<dbReference type="Pfam" id="PF02542">
    <property type="entry name" value="YgbB"/>
    <property type="match status" value="1"/>
</dbReference>
<dbReference type="CDD" id="cd00554">
    <property type="entry name" value="MECDP_synthase"/>
    <property type="match status" value="1"/>
</dbReference>
<evidence type="ECO:0000256" key="4">
    <source>
        <dbReference type="ARBA" id="ARBA00012579"/>
    </source>
</evidence>
<dbReference type="GO" id="GO:0016114">
    <property type="term" value="P:terpenoid biosynthetic process"/>
    <property type="evidence" value="ECO:0007669"/>
    <property type="project" value="InterPro"/>
</dbReference>
<keyword evidence="12" id="KW-1185">Reference proteome</keyword>
<feature type="binding site" evidence="8">
    <location>
        <begin position="56"/>
        <end position="58"/>
    </location>
    <ligand>
        <name>4-CDP-2-C-methyl-D-erythritol 2-phosphate</name>
        <dbReference type="ChEBI" id="CHEBI:57919"/>
    </ligand>
</feature>
<feature type="domain" description="2-C-methyl-D-erythritol 2,4-cyclodiphosphate synthase" evidence="10">
    <location>
        <begin position="1"/>
        <end position="154"/>
    </location>
</feature>